<dbReference type="PROSITE" id="PS51257">
    <property type="entry name" value="PROKAR_LIPOPROTEIN"/>
    <property type="match status" value="1"/>
</dbReference>
<reference evidence="1 2" key="1">
    <citation type="submission" date="2015-08" db="EMBL/GenBank/DDBJ databases">
        <authorList>
            <person name="Babu N.S."/>
            <person name="Beckwith C.J."/>
            <person name="Beseler K.G."/>
            <person name="Brison A."/>
            <person name="Carone J.V."/>
            <person name="Caskin T.P."/>
            <person name="Diamond M."/>
            <person name="Durham M.E."/>
            <person name="Foxe J.M."/>
            <person name="Go M."/>
            <person name="Henderson B.A."/>
            <person name="Jones I.B."/>
            <person name="McGettigan J.A."/>
            <person name="Micheletti S.J."/>
            <person name="Nasrallah M.E."/>
            <person name="Ortiz D."/>
            <person name="Piller C.R."/>
            <person name="Privatt S.R."/>
            <person name="Schneider S.L."/>
            <person name="Sharp S."/>
            <person name="Smith T.C."/>
            <person name="Stanton J.D."/>
            <person name="Ullery H.E."/>
            <person name="Wilson R.J."/>
            <person name="Serrano M.G."/>
            <person name="Buck G."/>
            <person name="Lee V."/>
            <person name="Wang Y."/>
            <person name="Carvalho R."/>
            <person name="Voegtly L."/>
            <person name="Shi R."/>
            <person name="Duckworth R."/>
            <person name="Johnson A."/>
            <person name="Loviza R."/>
            <person name="Walstead R."/>
            <person name="Shah Z."/>
            <person name="Kiflezghi M."/>
            <person name="Wade K."/>
            <person name="Ball S.L."/>
            <person name="Bradley K.W."/>
            <person name="Asai D.J."/>
            <person name="Bowman C.A."/>
            <person name="Russell D.A."/>
            <person name="Pope W.H."/>
            <person name="Jacobs-Sera D."/>
            <person name="Hendrix R.W."/>
            <person name="Hatfull G.F."/>
        </authorList>
    </citation>
    <scope>NUCLEOTIDE SEQUENCE [LARGE SCALE GENOMIC DNA]</scope>
    <source>
        <strain evidence="1 2">DSM 27710</strain>
    </source>
</reference>
<protein>
    <recommendedName>
        <fullName evidence="3">Lipoprotein</fullName>
    </recommendedName>
</protein>
<evidence type="ECO:0000313" key="2">
    <source>
        <dbReference type="Proteomes" id="UP000055590"/>
    </source>
</evidence>
<gene>
    <name evidence="1" type="ORF">AKJ08_1688</name>
</gene>
<sequence length="246" mass="25653">MYRFLAILTAGLVASCAASDDPGLRIDIATASPSSPLQPGGTRIIETNLGYRVELTRGYLATGLVELPPCQHHSAATGGLGDRLLDLLVPRAFAHGDGSPVKLAIPLVESLLAPQGSAAEIGTLEPPPGLYCAVLYTAAAADDDALGLPDDVDMVGTTLFLAGTFQAHDATEVMSFEIISSRALPATISLNPPLELSASGRHSARVTIHKDPTHWFDDLDLRSMSPNDFAEAVVSNIGASLTATVE</sequence>
<dbReference type="OrthoDB" id="5381192at2"/>
<dbReference type="Proteomes" id="UP000055590">
    <property type="component" value="Chromosome"/>
</dbReference>
<proteinExistence type="predicted"/>
<dbReference type="KEGG" id="vin:AKJ08_1688"/>
<evidence type="ECO:0000313" key="1">
    <source>
        <dbReference type="EMBL" id="AKU91301.1"/>
    </source>
</evidence>
<keyword evidence="2" id="KW-1185">Reference proteome</keyword>
<dbReference type="STRING" id="1391653.AKJ08_1688"/>
<dbReference type="AlphaFoldDB" id="A0A0K1PD26"/>
<dbReference type="EMBL" id="CP012332">
    <property type="protein sequence ID" value="AKU91301.1"/>
    <property type="molecule type" value="Genomic_DNA"/>
</dbReference>
<name>A0A0K1PD26_9BACT</name>
<accession>A0A0K1PD26</accession>
<dbReference type="RefSeq" id="WP_050725628.1">
    <property type="nucleotide sequence ID" value="NZ_CP012332.1"/>
</dbReference>
<evidence type="ECO:0008006" key="3">
    <source>
        <dbReference type="Google" id="ProtNLM"/>
    </source>
</evidence>
<organism evidence="1 2">
    <name type="scientific">Vulgatibacter incomptus</name>
    <dbReference type="NCBI Taxonomy" id="1391653"/>
    <lineage>
        <taxon>Bacteria</taxon>
        <taxon>Pseudomonadati</taxon>
        <taxon>Myxococcota</taxon>
        <taxon>Myxococcia</taxon>
        <taxon>Myxococcales</taxon>
        <taxon>Cystobacterineae</taxon>
        <taxon>Vulgatibacteraceae</taxon>
        <taxon>Vulgatibacter</taxon>
    </lineage>
</organism>